<dbReference type="KEGG" id="beq:BEWA_010390"/>
<accession>L0B2A3</accession>
<organism evidence="2 3">
    <name type="scientific">Theileria equi strain WA</name>
    <dbReference type="NCBI Taxonomy" id="1537102"/>
    <lineage>
        <taxon>Eukaryota</taxon>
        <taxon>Sar</taxon>
        <taxon>Alveolata</taxon>
        <taxon>Apicomplexa</taxon>
        <taxon>Aconoidasida</taxon>
        <taxon>Piroplasmida</taxon>
        <taxon>Theileriidae</taxon>
        <taxon>Theileria</taxon>
    </lineage>
</organism>
<sequence>MVFLGFWTQTSLQKYLLFGHIFYLFTSTIFVPLLASMIAIWQVFDGAVHLLSLELGKMLINTSWKYVTIHVMNATFIIPCNQLLQISQLASKCNEVL</sequence>
<dbReference type="eggNOG" id="ENOG502TN30">
    <property type="taxonomic scope" value="Eukaryota"/>
</dbReference>
<proteinExistence type="predicted"/>
<reference evidence="2 3" key="1">
    <citation type="journal article" date="2012" name="BMC Genomics">
        <title>Comparative genomic analysis and phylogenetic position of Theileria equi.</title>
        <authorList>
            <person name="Kappmeyer L.S."/>
            <person name="Thiagarajan M."/>
            <person name="Herndon D.R."/>
            <person name="Ramsay J.D."/>
            <person name="Caler E."/>
            <person name="Djikeng A."/>
            <person name="Gillespie J.J."/>
            <person name="Lau A.O."/>
            <person name="Roalson E.H."/>
            <person name="Silva J.C."/>
            <person name="Silva M.G."/>
            <person name="Suarez C.E."/>
            <person name="Ueti M.W."/>
            <person name="Nene V.M."/>
            <person name="Mealey R.H."/>
            <person name="Knowles D.P."/>
            <person name="Brayton K.A."/>
        </authorList>
    </citation>
    <scope>NUCLEOTIDE SEQUENCE [LARGE SCALE GENOMIC DNA]</scope>
    <source>
        <strain evidence="2 3">WA</strain>
    </source>
</reference>
<keyword evidence="3" id="KW-1185">Reference proteome</keyword>
<dbReference type="VEuPathDB" id="PiroplasmaDB:BEWA_010390"/>
<dbReference type="RefSeq" id="XP_004831289.1">
    <property type="nucleotide sequence ID" value="XM_004831232.1"/>
</dbReference>
<dbReference type="Proteomes" id="UP000031512">
    <property type="component" value="Chromosome 3"/>
</dbReference>
<gene>
    <name evidence="2" type="ORF">BEWA_010390</name>
</gene>
<keyword evidence="1" id="KW-0472">Membrane</keyword>
<feature type="transmembrane region" description="Helical" evidence="1">
    <location>
        <begin position="21"/>
        <end position="44"/>
    </location>
</feature>
<evidence type="ECO:0000313" key="3">
    <source>
        <dbReference type="Proteomes" id="UP000031512"/>
    </source>
</evidence>
<protein>
    <submittedName>
        <fullName evidence="2">Uncharacterized protein</fullName>
    </submittedName>
</protein>
<dbReference type="OrthoDB" id="360890at2759"/>
<keyword evidence="1" id="KW-0812">Transmembrane</keyword>
<dbReference type="GeneID" id="15805767"/>
<dbReference type="STRING" id="1537102.L0B2A3"/>
<keyword evidence="1" id="KW-1133">Transmembrane helix</keyword>
<dbReference type="EMBL" id="CP001670">
    <property type="protein sequence ID" value="AFZ81623.1"/>
    <property type="molecule type" value="Genomic_DNA"/>
</dbReference>
<evidence type="ECO:0000256" key="1">
    <source>
        <dbReference type="SAM" id="Phobius"/>
    </source>
</evidence>
<name>L0B2A3_THEEQ</name>
<dbReference type="AlphaFoldDB" id="L0B2A3"/>
<evidence type="ECO:0000313" key="2">
    <source>
        <dbReference type="EMBL" id="AFZ81623.1"/>
    </source>
</evidence>